<keyword evidence="7" id="KW-0139">CF(1)</keyword>
<evidence type="ECO:0000256" key="5">
    <source>
        <dbReference type="ARBA" id="ARBA00023136"/>
    </source>
</evidence>
<dbReference type="GO" id="GO:0045259">
    <property type="term" value="C:proton-transporting ATP synthase complex"/>
    <property type="evidence" value="ECO:0007669"/>
    <property type="project" value="UniProtKB-KW"/>
</dbReference>
<sequence length="186" mass="21028">MNVGIVSARYAEALLKYVNETGNGESVYGQACILEKCFATLEGMRDLIYHPKATSDQLKMRVLTTALGGEENAAPELKRFFRLVIKHKRTKFLHLMLKIFIGKYRESKGISWGRLITAVPSGQLEERLAGILQDMTGRTLELETKNDPSIIGGFIFDMGWTRMDASVASQLNSIKRQFIEKNRRIV</sequence>
<evidence type="ECO:0000256" key="4">
    <source>
        <dbReference type="ARBA" id="ARBA00023065"/>
    </source>
</evidence>
<dbReference type="SUPFAM" id="SSF47928">
    <property type="entry name" value="N-terminal domain of the delta subunit of the F1F0-ATP synthase"/>
    <property type="match status" value="1"/>
</dbReference>
<keyword evidence="2 7" id="KW-0813">Transport</keyword>
<comment type="function">
    <text evidence="7">F(1)F(0) ATP synthase produces ATP from ADP in the presence of a proton or sodium gradient. F-type ATPases consist of two structural domains, F(1) containing the extramembraneous catalytic core and F(0) containing the membrane proton channel, linked together by a central stalk and a peripheral stalk. During catalysis, ATP synthesis in the catalytic domain of F(1) is coupled via a rotary mechanism of the central stalk subunits to proton translocation.</text>
</comment>
<comment type="similarity">
    <text evidence="7">Belongs to the ATPase delta chain family.</text>
</comment>
<comment type="caution">
    <text evidence="8">The sequence shown here is derived from an EMBL/GenBank/DDBJ whole genome shotgun (WGS) entry which is preliminary data.</text>
</comment>
<dbReference type="GO" id="GO:0046933">
    <property type="term" value="F:proton-transporting ATP synthase activity, rotational mechanism"/>
    <property type="evidence" value="ECO:0007669"/>
    <property type="project" value="UniProtKB-UniRule"/>
</dbReference>
<dbReference type="NCBIfam" id="NF009964">
    <property type="entry name" value="PRK13429.1-3"/>
    <property type="match status" value="1"/>
</dbReference>
<dbReference type="InterPro" id="IPR000711">
    <property type="entry name" value="ATPase_OSCP/dsu"/>
</dbReference>
<evidence type="ECO:0000256" key="6">
    <source>
        <dbReference type="ARBA" id="ARBA00023310"/>
    </source>
</evidence>
<comment type="function">
    <text evidence="7">This protein is part of the stalk that links CF(0) to CF(1). It either transmits conformational changes from CF(0) to CF(1) or is implicated in proton conduction.</text>
</comment>
<evidence type="ECO:0000256" key="7">
    <source>
        <dbReference type="HAMAP-Rule" id="MF_01416"/>
    </source>
</evidence>
<name>A0A9D9IIQ7_9BACT</name>
<dbReference type="InterPro" id="IPR026015">
    <property type="entry name" value="ATP_synth_OSCP/delta_N_sf"/>
</dbReference>
<keyword evidence="3 7" id="KW-0375">Hydrogen ion transport</keyword>
<gene>
    <name evidence="7" type="primary">atpH</name>
    <name evidence="8" type="ORF">IAB81_08000</name>
</gene>
<comment type="subcellular location">
    <subcellularLocation>
        <location evidence="7">Cell membrane</location>
        <topology evidence="7">Peripheral membrane protein</topology>
    </subcellularLocation>
    <subcellularLocation>
        <location evidence="1">Membrane</location>
    </subcellularLocation>
</comment>
<dbReference type="HAMAP" id="MF_01416">
    <property type="entry name" value="ATP_synth_delta_bact"/>
    <property type="match status" value="1"/>
</dbReference>
<dbReference type="GO" id="GO:0005886">
    <property type="term" value="C:plasma membrane"/>
    <property type="evidence" value="ECO:0007669"/>
    <property type="project" value="UniProtKB-SubCell"/>
</dbReference>
<evidence type="ECO:0000256" key="3">
    <source>
        <dbReference type="ARBA" id="ARBA00022781"/>
    </source>
</evidence>
<dbReference type="EMBL" id="JADIMA010000081">
    <property type="protein sequence ID" value="MBO8473549.1"/>
    <property type="molecule type" value="Genomic_DNA"/>
</dbReference>
<dbReference type="Pfam" id="PF00213">
    <property type="entry name" value="OSCP"/>
    <property type="match status" value="1"/>
</dbReference>
<evidence type="ECO:0000313" key="8">
    <source>
        <dbReference type="EMBL" id="MBO8473549.1"/>
    </source>
</evidence>
<proteinExistence type="inferred from homology"/>
<organism evidence="8 9">
    <name type="scientific">Candidatus Merdivivens pullicola</name>
    <dbReference type="NCBI Taxonomy" id="2840872"/>
    <lineage>
        <taxon>Bacteria</taxon>
        <taxon>Pseudomonadati</taxon>
        <taxon>Bacteroidota</taxon>
        <taxon>Bacteroidia</taxon>
        <taxon>Bacteroidales</taxon>
        <taxon>Muribaculaceae</taxon>
        <taxon>Muribaculaceae incertae sedis</taxon>
        <taxon>Candidatus Merdivivens</taxon>
    </lineage>
</organism>
<accession>A0A9D9IIQ7</accession>
<reference evidence="8" key="1">
    <citation type="submission" date="2020-10" db="EMBL/GenBank/DDBJ databases">
        <authorList>
            <person name="Gilroy R."/>
        </authorList>
    </citation>
    <scope>NUCLEOTIDE SEQUENCE</scope>
    <source>
        <strain evidence="8">B1-8020</strain>
    </source>
</reference>
<protein>
    <recommendedName>
        <fullName evidence="7">ATP synthase subunit delta</fullName>
    </recommendedName>
    <alternativeName>
        <fullName evidence="7">ATP synthase F(1) sector subunit delta</fullName>
    </alternativeName>
    <alternativeName>
        <fullName evidence="7">F-type ATPase subunit delta</fullName>
        <shortName evidence="7">F-ATPase subunit delta</shortName>
    </alternativeName>
</protein>
<keyword evidence="6 7" id="KW-0066">ATP synthesis</keyword>
<dbReference type="PANTHER" id="PTHR11910">
    <property type="entry name" value="ATP SYNTHASE DELTA CHAIN"/>
    <property type="match status" value="1"/>
</dbReference>
<dbReference type="Proteomes" id="UP000823604">
    <property type="component" value="Unassembled WGS sequence"/>
</dbReference>
<reference evidence="8" key="2">
    <citation type="journal article" date="2021" name="PeerJ">
        <title>Extensive microbial diversity within the chicken gut microbiome revealed by metagenomics and culture.</title>
        <authorList>
            <person name="Gilroy R."/>
            <person name="Ravi A."/>
            <person name="Getino M."/>
            <person name="Pursley I."/>
            <person name="Horton D.L."/>
            <person name="Alikhan N.F."/>
            <person name="Baker D."/>
            <person name="Gharbi K."/>
            <person name="Hall N."/>
            <person name="Watson M."/>
            <person name="Adriaenssens E.M."/>
            <person name="Foster-Nyarko E."/>
            <person name="Jarju S."/>
            <person name="Secka A."/>
            <person name="Antonio M."/>
            <person name="Oren A."/>
            <person name="Chaudhuri R.R."/>
            <person name="La Ragione R."/>
            <person name="Hildebrand F."/>
            <person name="Pallen M.J."/>
        </authorList>
    </citation>
    <scope>NUCLEOTIDE SEQUENCE</scope>
    <source>
        <strain evidence="8">B1-8020</strain>
    </source>
</reference>
<dbReference type="AlphaFoldDB" id="A0A9D9IIQ7"/>
<dbReference type="Gene3D" id="1.10.520.20">
    <property type="entry name" value="N-terminal domain of the delta subunit of the F1F0-ATP synthase"/>
    <property type="match status" value="1"/>
</dbReference>
<dbReference type="PRINTS" id="PR00125">
    <property type="entry name" value="ATPASEDELTA"/>
</dbReference>
<evidence type="ECO:0000256" key="1">
    <source>
        <dbReference type="ARBA" id="ARBA00004370"/>
    </source>
</evidence>
<evidence type="ECO:0000256" key="2">
    <source>
        <dbReference type="ARBA" id="ARBA00022448"/>
    </source>
</evidence>
<dbReference type="NCBIfam" id="TIGR01145">
    <property type="entry name" value="ATP_synt_delta"/>
    <property type="match status" value="1"/>
</dbReference>
<evidence type="ECO:0000313" key="9">
    <source>
        <dbReference type="Proteomes" id="UP000823604"/>
    </source>
</evidence>
<keyword evidence="5 7" id="KW-0472">Membrane</keyword>
<keyword evidence="7" id="KW-1003">Cell membrane</keyword>
<keyword evidence="4 7" id="KW-0406">Ion transport</keyword>